<dbReference type="OrthoDB" id="45930at2759"/>
<name>A0A9N9RVE1_9DIPT</name>
<keyword evidence="6" id="KW-1133">Transmembrane helix</keyword>
<dbReference type="GO" id="GO:0005778">
    <property type="term" value="C:peroxisomal membrane"/>
    <property type="evidence" value="ECO:0007669"/>
    <property type="project" value="InterPro"/>
</dbReference>
<reference evidence="7" key="2">
    <citation type="submission" date="2022-10" db="EMBL/GenBank/DDBJ databases">
        <authorList>
            <consortium name="ENA_rothamsted_submissions"/>
            <consortium name="culmorum"/>
            <person name="King R."/>
        </authorList>
    </citation>
    <scope>NUCLEOTIDE SEQUENCE</scope>
</reference>
<sequence length="371" mass="41780">MLSKLKGFVGRHKKKFIFGGVVIAGGILIRYAQRKLVEYQEKQVKEFLEKTRRLQHFESTEKTTDQAIIGLIPALCESIIKILSTESILAELKTNCSSARKIELWEELKILSFAKCTAFVYAISLLVTSLRVQLNIIGGYLYKDTLQSSEKITKEIQTIYSLVLIQHLMGSGLNQLVKVIRENVVKVMRNHSLKDKLMLNDVEQLFWSIQHSVDKDINKNLVQFILPAETHHNQQDEILNKMLSDSMDVFECGEYLEACESSINNAFTVVIDKVADFYVEPANGKNKLNDCEPTTSKDTPESMNNNAHVNINNVSLPLAKIIPILNALTSQVPSINAADNKSNFASSITVLQTMNQNIKTLGANVYEVYSH</sequence>
<dbReference type="Proteomes" id="UP001153620">
    <property type="component" value="Chromosome 2"/>
</dbReference>
<evidence type="ECO:0000256" key="3">
    <source>
        <dbReference type="ARBA" id="ARBA00022593"/>
    </source>
</evidence>
<dbReference type="PANTHER" id="PTHR28080">
    <property type="entry name" value="PEROXISOMAL BIOGENESIS FACTOR 3"/>
    <property type="match status" value="1"/>
</dbReference>
<gene>
    <name evidence="7" type="ORF">CHIRRI_LOCUS7301</name>
</gene>
<dbReference type="EMBL" id="OU895878">
    <property type="protein sequence ID" value="CAG9804412.1"/>
    <property type="molecule type" value="Genomic_DNA"/>
</dbReference>
<reference evidence="7" key="1">
    <citation type="submission" date="2022-01" db="EMBL/GenBank/DDBJ databases">
        <authorList>
            <person name="King R."/>
        </authorList>
    </citation>
    <scope>NUCLEOTIDE SEQUENCE</scope>
</reference>
<evidence type="ECO:0000256" key="4">
    <source>
        <dbReference type="ARBA" id="ARBA00025338"/>
    </source>
</evidence>
<dbReference type="AlphaFoldDB" id="A0A9N9RVE1"/>
<evidence type="ECO:0000256" key="1">
    <source>
        <dbReference type="ARBA" id="ARBA00011494"/>
    </source>
</evidence>
<evidence type="ECO:0000256" key="5">
    <source>
        <dbReference type="ARBA" id="ARBA00029630"/>
    </source>
</evidence>
<feature type="transmembrane region" description="Helical" evidence="6">
    <location>
        <begin position="118"/>
        <end position="142"/>
    </location>
</feature>
<evidence type="ECO:0000313" key="7">
    <source>
        <dbReference type="EMBL" id="CAG9804412.1"/>
    </source>
</evidence>
<evidence type="ECO:0000256" key="6">
    <source>
        <dbReference type="SAM" id="Phobius"/>
    </source>
</evidence>
<dbReference type="GO" id="GO:0045046">
    <property type="term" value="P:protein import into peroxisome membrane"/>
    <property type="evidence" value="ECO:0007669"/>
    <property type="project" value="TreeGrafter"/>
</dbReference>
<dbReference type="InterPro" id="IPR006966">
    <property type="entry name" value="Peroxin-3"/>
</dbReference>
<organism evidence="7 8">
    <name type="scientific">Chironomus riparius</name>
    <dbReference type="NCBI Taxonomy" id="315576"/>
    <lineage>
        <taxon>Eukaryota</taxon>
        <taxon>Metazoa</taxon>
        <taxon>Ecdysozoa</taxon>
        <taxon>Arthropoda</taxon>
        <taxon>Hexapoda</taxon>
        <taxon>Insecta</taxon>
        <taxon>Pterygota</taxon>
        <taxon>Neoptera</taxon>
        <taxon>Endopterygota</taxon>
        <taxon>Diptera</taxon>
        <taxon>Nematocera</taxon>
        <taxon>Chironomoidea</taxon>
        <taxon>Chironomidae</taxon>
        <taxon>Chironominae</taxon>
        <taxon>Chironomus</taxon>
    </lineage>
</organism>
<feature type="transmembrane region" description="Helical" evidence="6">
    <location>
        <begin position="16"/>
        <end position="32"/>
    </location>
</feature>
<evidence type="ECO:0000313" key="8">
    <source>
        <dbReference type="Proteomes" id="UP001153620"/>
    </source>
</evidence>
<protein>
    <recommendedName>
        <fullName evidence="2">Peroxisomal biogenesis factor 3</fullName>
    </recommendedName>
    <alternativeName>
        <fullName evidence="5">Peroxisomal assembly protein PEX3</fullName>
    </alternativeName>
</protein>
<keyword evidence="3" id="KW-0962">Peroxisome biogenesis</keyword>
<keyword evidence="6" id="KW-0472">Membrane</keyword>
<dbReference type="PANTHER" id="PTHR28080:SF1">
    <property type="entry name" value="PEROXISOMAL BIOGENESIS FACTOR 3"/>
    <property type="match status" value="1"/>
</dbReference>
<proteinExistence type="predicted"/>
<evidence type="ECO:0000256" key="2">
    <source>
        <dbReference type="ARBA" id="ARBA00014294"/>
    </source>
</evidence>
<comment type="subunit">
    <text evidence="1">Interacts with PEX19.</text>
</comment>
<dbReference type="Pfam" id="PF04882">
    <property type="entry name" value="Peroxin-3"/>
    <property type="match status" value="2"/>
</dbReference>
<accession>A0A9N9RVE1</accession>
<keyword evidence="8" id="KW-1185">Reference proteome</keyword>
<dbReference type="GO" id="GO:0030674">
    <property type="term" value="F:protein-macromolecule adaptor activity"/>
    <property type="evidence" value="ECO:0007669"/>
    <property type="project" value="TreeGrafter"/>
</dbReference>
<keyword evidence="6" id="KW-0812">Transmembrane</keyword>
<comment type="function">
    <text evidence="4">Involved in peroxisome biosynthesis and integrity. Assembles membrane vesicles before the matrix proteins are translocated. As a docking factor for PEX19, is necessary for the import of peroxisomal membrane proteins in the peroxisomes.</text>
</comment>